<dbReference type="EMBL" id="LR861803">
    <property type="protein sequence ID" value="CAD1787049.1"/>
    <property type="molecule type" value="Genomic_DNA"/>
</dbReference>
<dbReference type="InterPro" id="IPR013154">
    <property type="entry name" value="ADH-like_N"/>
</dbReference>
<dbReference type="Proteomes" id="UP000515493">
    <property type="component" value="Chromosome"/>
</dbReference>
<evidence type="ECO:0000313" key="6">
    <source>
        <dbReference type="EMBL" id="CAD0312607.1"/>
    </source>
</evidence>
<dbReference type="EMBL" id="LR824641">
    <property type="protein sequence ID" value="CAD0312607.1"/>
    <property type="molecule type" value="Genomic_DNA"/>
</dbReference>
<dbReference type="Gene3D" id="3.40.50.720">
    <property type="entry name" value="NAD(P)-binding Rossmann-like Domain"/>
    <property type="match status" value="1"/>
</dbReference>
<dbReference type="GO" id="GO:0016616">
    <property type="term" value="F:oxidoreductase activity, acting on the CH-OH group of donors, NAD or NADP as acceptor"/>
    <property type="evidence" value="ECO:0007669"/>
    <property type="project" value="UniProtKB-ARBA"/>
</dbReference>
<sequence length="359" mass="37626">MKAVQLVQPAKLVIAELPVPEPRSHEVLLRVTAAGVCHTDVSIRHEQSDAYPPGLVLGHEIAGRIERLGAGVHGWQAGEDVIVYPCWSCGACRECVAGRQNACRQTGGRLQSPPTPGVTVAGGMADYVAVPASALVRADGIDPAVAAILPDAALVPYHSIRAVEEQLRPGSTAVVIGLGGLGHLAIQMLRALTATRIVALDVNAGALDAVRDHVDLALKSDAEDVAEQILAFTSGYGADVVLDFVGNDATLRLASGVIARYGAIRVPGLGCGVLPFETAQTSTILPWGASLVRPYSGTYDDLHQIVDLARSGRISPVIQRYDFVRALDALDELEAGRVRGRAVLVMNDGGAERLANAQG</sequence>
<feature type="domain" description="Enoyl reductase (ER)" evidence="5">
    <location>
        <begin position="7"/>
        <end position="344"/>
    </location>
</feature>
<dbReference type="InterPro" id="IPR013149">
    <property type="entry name" value="ADH-like_C"/>
</dbReference>
<dbReference type="InterPro" id="IPR002328">
    <property type="entry name" value="ADH_Zn_CS"/>
</dbReference>
<reference evidence="6 8" key="1">
    <citation type="submission" date="2020-07" db="EMBL/GenBank/DDBJ databases">
        <authorList>
            <person name="Teixeira M."/>
        </authorList>
    </citation>
    <scope>NUCLEOTIDE SEQUENCE</scope>
    <source>
        <strain evidence="7">1</strain>
        <strain evidence="6">Xanthomonas sp. CPBF 367</strain>
    </source>
</reference>
<evidence type="ECO:0000256" key="3">
    <source>
        <dbReference type="ARBA" id="ARBA00023002"/>
    </source>
</evidence>
<dbReference type="PROSITE" id="PS00059">
    <property type="entry name" value="ADH_ZINC"/>
    <property type="match status" value="1"/>
</dbReference>
<dbReference type="PANTHER" id="PTHR43401:SF5">
    <property type="entry name" value="ALCOHOL DEHYDROGENASE-RELATED"/>
    <property type="match status" value="1"/>
</dbReference>
<dbReference type="InterPro" id="IPR036291">
    <property type="entry name" value="NAD(P)-bd_dom_sf"/>
</dbReference>
<evidence type="ECO:0000256" key="2">
    <source>
        <dbReference type="ARBA" id="ARBA00022833"/>
    </source>
</evidence>
<dbReference type="PANTHER" id="PTHR43401">
    <property type="entry name" value="L-THREONINE 3-DEHYDROGENASE"/>
    <property type="match status" value="1"/>
</dbReference>
<evidence type="ECO:0000259" key="5">
    <source>
        <dbReference type="SMART" id="SM00829"/>
    </source>
</evidence>
<dbReference type="GeneID" id="79387820"/>
<dbReference type="GO" id="GO:0008270">
    <property type="term" value="F:zinc ion binding"/>
    <property type="evidence" value="ECO:0007669"/>
    <property type="project" value="InterPro"/>
</dbReference>
<gene>
    <name evidence="6" type="ORF">XSP_000469</name>
</gene>
<protein>
    <submittedName>
        <fullName evidence="6">Alcohol dehydrogenase catalytic domain-containing protein</fullName>
    </submittedName>
</protein>
<keyword evidence="3" id="KW-0560">Oxidoreductase</keyword>
<name>A0A8E4MC60_9XANT</name>
<keyword evidence="2 4" id="KW-0862">Zinc</keyword>
<evidence type="ECO:0000313" key="8">
    <source>
        <dbReference type="Proteomes" id="UP000515493"/>
    </source>
</evidence>
<dbReference type="Pfam" id="PF00107">
    <property type="entry name" value="ADH_zinc_N"/>
    <property type="match status" value="1"/>
</dbReference>
<dbReference type="InterPro" id="IPR050129">
    <property type="entry name" value="Zn_alcohol_dh"/>
</dbReference>
<evidence type="ECO:0000256" key="1">
    <source>
        <dbReference type="ARBA" id="ARBA00022723"/>
    </source>
</evidence>
<keyword evidence="1 4" id="KW-0479">Metal-binding</keyword>
<dbReference type="AlphaFoldDB" id="A0A8E4MC60"/>
<dbReference type="Pfam" id="PF08240">
    <property type="entry name" value="ADH_N"/>
    <property type="match status" value="1"/>
</dbReference>
<dbReference type="Gene3D" id="3.90.180.10">
    <property type="entry name" value="Medium-chain alcohol dehydrogenases, catalytic domain"/>
    <property type="match status" value="1"/>
</dbReference>
<dbReference type="SUPFAM" id="SSF51735">
    <property type="entry name" value="NAD(P)-binding Rossmann-fold domains"/>
    <property type="match status" value="1"/>
</dbReference>
<dbReference type="InterPro" id="IPR011032">
    <property type="entry name" value="GroES-like_sf"/>
</dbReference>
<dbReference type="SUPFAM" id="SSF50129">
    <property type="entry name" value="GroES-like"/>
    <property type="match status" value="1"/>
</dbReference>
<comment type="cofactor">
    <cofactor evidence="4">
        <name>Zn(2+)</name>
        <dbReference type="ChEBI" id="CHEBI:29105"/>
    </cofactor>
</comment>
<organism evidence="6">
    <name type="scientific">Xanthomonas euroxanthea</name>
    <dbReference type="NCBI Taxonomy" id="2259622"/>
    <lineage>
        <taxon>Bacteria</taxon>
        <taxon>Pseudomonadati</taxon>
        <taxon>Pseudomonadota</taxon>
        <taxon>Gammaproteobacteria</taxon>
        <taxon>Lysobacterales</taxon>
        <taxon>Lysobacteraceae</taxon>
        <taxon>Xanthomonas</taxon>
    </lineage>
</organism>
<comment type="similarity">
    <text evidence="4">Belongs to the zinc-containing alcohol dehydrogenase family.</text>
</comment>
<dbReference type="InterPro" id="IPR020843">
    <property type="entry name" value="ER"/>
</dbReference>
<proteinExistence type="inferred from homology"/>
<dbReference type="RefSeq" id="WP_119130391.1">
    <property type="nucleotide sequence ID" value="NZ_LR861803.1"/>
</dbReference>
<evidence type="ECO:0000313" key="7">
    <source>
        <dbReference type="EMBL" id="CAD1787049.1"/>
    </source>
</evidence>
<accession>A0A8E4MC60</accession>
<dbReference type="SMART" id="SM00829">
    <property type="entry name" value="PKS_ER"/>
    <property type="match status" value="1"/>
</dbReference>
<evidence type="ECO:0000256" key="4">
    <source>
        <dbReference type="RuleBase" id="RU361277"/>
    </source>
</evidence>
<dbReference type="KEGG" id="xeu:XSP_000469"/>